<protein>
    <recommendedName>
        <fullName evidence="1">DUF3846 domain-containing protein</fullName>
    </recommendedName>
</protein>
<name>A0A8S5M1W7_9CAUD</name>
<sequence length="120" mass="14046">MKTLKISADNEISIIDVNFDDFKSIQKALGGHFETVHTVKMNNYFQEPVIMLVDEEGYFKNLPLNRFGSWMYDMPRHGSPILGDVLLAEARYEDIMAVQEPEKLMEKLLNDFEFLKKEKR</sequence>
<dbReference type="Pfam" id="PF12957">
    <property type="entry name" value="DUF3846"/>
    <property type="match status" value="1"/>
</dbReference>
<reference evidence="2" key="1">
    <citation type="journal article" date="2021" name="Proc. Natl. Acad. Sci. U.S.A.">
        <title>A Catalog of Tens of Thousands of Viruses from Human Metagenomes Reveals Hidden Associations with Chronic Diseases.</title>
        <authorList>
            <person name="Tisza M.J."/>
            <person name="Buck C.B."/>
        </authorList>
    </citation>
    <scope>NUCLEOTIDE SEQUENCE</scope>
    <source>
        <strain evidence="2">CtrfD19</strain>
    </source>
</reference>
<evidence type="ECO:0000259" key="1">
    <source>
        <dbReference type="Pfam" id="PF12957"/>
    </source>
</evidence>
<dbReference type="InterPro" id="IPR024559">
    <property type="entry name" value="DUF3846"/>
</dbReference>
<evidence type="ECO:0000313" key="2">
    <source>
        <dbReference type="EMBL" id="DAD76228.1"/>
    </source>
</evidence>
<feature type="domain" description="DUF3846" evidence="1">
    <location>
        <begin position="1"/>
        <end position="108"/>
    </location>
</feature>
<organism evidence="2">
    <name type="scientific">Siphoviridae sp. ctrfD19</name>
    <dbReference type="NCBI Taxonomy" id="2826478"/>
    <lineage>
        <taxon>Viruses</taxon>
        <taxon>Duplodnaviria</taxon>
        <taxon>Heunggongvirae</taxon>
        <taxon>Uroviricota</taxon>
        <taxon>Caudoviricetes</taxon>
    </lineage>
</organism>
<dbReference type="EMBL" id="BK014797">
    <property type="protein sequence ID" value="DAD76228.1"/>
    <property type="molecule type" value="Genomic_DNA"/>
</dbReference>
<accession>A0A8S5M1W7</accession>
<proteinExistence type="predicted"/>